<dbReference type="KEGG" id="rhoz:GXP67_13090"/>
<accession>A0A6C0GHW6</accession>
<keyword evidence="3" id="KW-1185">Reference proteome</keyword>
<sequence>MTENPIDKDKVAQNPGLLPYAHTIGSAVIKPEDKGKIKGRAVAAMRQQTEKQMSQLYRQMQVLAEQAQEIKRRVEVSERIYSADMGFEPLVGHTYYLYERKDGTDLLSMIAPEEWGRSISFKRFVAKVLLLADHTWEVSYNTEN</sequence>
<dbReference type="EMBL" id="CP048222">
    <property type="protein sequence ID" value="QHT67495.1"/>
    <property type="molecule type" value="Genomic_DNA"/>
</dbReference>
<dbReference type="Proteomes" id="UP000480178">
    <property type="component" value="Chromosome"/>
</dbReference>
<dbReference type="AlphaFoldDB" id="A0A6C0GHW6"/>
<organism evidence="2 3">
    <name type="scientific">Rhodocytophaga rosea</name>
    <dbReference type="NCBI Taxonomy" id="2704465"/>
    <lineage>
        <taxon>Bacteria</taxon>
        <taxon>Pseudomonadati</taxon>
        <taxon>Bacteroidota</taxon>
        <taxon>Cytophagia</taxon>
        <taxon>Cytophagales</taxon>
        <taxon>Rhodocytophagaceae</taxon>
        <taxon>Rhodocytophaga</taxon>
    </lineage>
</organism>
<dbReference type="RefSeq" id="WP_162443524.1">
    <property type="nucleotide sequence ID" value="NZ_CP048222.1"/>
</dbReference>
<evidence type="ECO:0000313" key="3">
    <source>
        <dbReference type="Proteomes" id="UP000480178"/>
    </source>
</evidence>
<protein>
    <submittedName>
        <fullName evidence="2">DUF2452 domain-containing protein</fullName>
    </submittedName>
</protein>
<reference evidence="2 3" key="1">
    <citation type="submission" date="2020-01" db="EMBL/GenBank/DDBJ databases">
        <authorList>
            <person name="Kim M.K."/>
        </authorList>
    </citation>
    <scope>NUCLEOTIDE SEQUENCE [LARGE SCALE GENOMIC DNA]</scope>
    <source>
        <strain evidence="2 3">172606-1</strain>
    </source>
</reference>
<name>A0A6C0GHW6_9BACT</name>
<evidence type="ECO:0000256" key="1">
    <source>
        <dbReference type="SAM" id="Coils"/>
    </source>
</evidence>
<evidence type="ECO:0000313" key="2">
    <source>
        <dbReference type="EMBL" id="QHT67495.1"/>
    </source>
</evidence>
<dbReference type="InterPro" id="IPR019534">
    <property type="entry name" value="DUF2452"/>
</dbReference>
<gene>
    <name evidence="2" type="ORF">GXP67_13090</name>
</gene>
<proteinExistence type="predicted"/>
<dbReference type="Pfam" id="PF10504">
    <property type="entry name" value="DUF2452"/>
    <property type="match status" value="1"/>
</dbReference>
<feature type="coiled-coil region" evidence="1">
    <location>
        <begin position="46"/>
        <end position="80"/>
    </location>
</feature>
<keyword evidence="1" id="KW-0175">Coiled coil</keyword>